<accession>A0A060JK12</accession>
<protein>
    <submittedName>
        <fullName evidence="1">Uncharacterized protein</fullName>
    </submittedName>
</protein>
<dbReference type="AlphaFoldDB" id="A0A060JK12"/>
<keyword evidence="2" id="KW-1185">Reference proteome</keyword>
<proteinExistence type="predicted"/>
<gene>
    <name evidence="1" type="ORF">Rhola_00001280</name>
</gene>
<evidence type="ECO:0000313" key="1">
    <source>
        <dbReference type="EMBL" id="AIC46958.1"/>
    </source>
</evidence>
<dbReference type="Proteomes" id="UP000067708">
    <property type="component" value="Chromosome"/>
</dbReference>
<dbReference type="EMBL" id="CP007490">
    <property type="protein sequence ID" value="AIC46958.1"/>
    <property type="molecule type" value="Genomic_DNA"/>
</dbReference>
<reference evidence="1 2" key="1">
    <citation type="journal article" date="2014" name="Int. J. Syst. Evol. Microbiol.">
        <title>Rhodoluna lacicola gen. nov., sp. nov., a planktonic freshwater bacterium with stream-lined genome.</title>
        <authorList>
            <person name="Hahn M."/>
            <person name="Schmidt J."/>
            <person name="Taipale S.J."/>
            <person name="Doolittle W.F."/>
            <person name="Koll U."/>
        </authorList>
    </citation>
    <scope>NUCLEOTIDE SEQUENCE [LARGE SCALE GENOMIC DNA]</scope>
    <source>
        <strain evidence="1 2">MWH-Ta8</strain>
    </source>
</reference>
<dbReference type="STRING" id="529884.Rhola_00001280"/>
<organism evidence="1 2">
    <name type="scientific">Rhodoluna lacicola</name>
    <dbReference type="NCBI Taxonomy" id="529884"/>
    <lineage>
        <taxon>Bacteria</taxon>
        <taxon>Bacillati</taxon>
        <taxon>Actinomycetota</taxon>
        <taxon>Actinomycetes</taxon>
        <taxon>Micrococcales</taxon>
        <taxon>Microbacteriaceae</taxon>
        <taxon>Luna cluster</taxon>
        <taxon>Luna-1 subcluster</taxon>
        <taxon>Rhodoluna</taxon>
    </lineage>
</organism>
<evidence type="ECO:0000313" key="2">
    <source>
        <dbReference type="Proteomes" id="UP000067708"/>
    </source>
</evidence>
<dbReference type="KEGG" id="rla:Rhola_00001280"/>
<dbReference type="HOGENOM" id="CLU_1642388_0_0_11"/>
<sequence>MDESFQFMKANLGVFSVNLFGNQPRMDQDSVDRYLAQGIDDPRAVLRTQSGEFHLRVHGQTKYAVIRENLFNTAQRSGAKFWQGKVFLETRLVTEWGNTTKTIFVILFNDVPIGEISEFDLKAKDLLEFKLDARYYGRAVIQDDLIGNIVHIFVDPVNRLS</sequence>
<name>A0A060JK12_9MICO</name>
<dbReference type="RefSeq" id="WP_038501659.1">
    <property type="nucleotide sequence ID" value="NZ_CP007490.1"/>
</dbReference>